<dbReference type="PANTHER" id="PTHR46429">
    <property type="entry name" value="23S RRNA (GUANOSINE-2'-O-)-METHYLTRANSFERASE RLMB"/>
    <property type="match status" value="1"/>
</dbReference>
<reference evidence="4 5" key="1">
    <citation type="submission" date="2020-03" db="EMBL/GenBank/DDBJ databases">
        <title>Genomic Encyclopedia of Type Strains, Phase IV (KMG-IV): sequencing the most valuable type-strain genomes for metagenomic binning, comparative biology and taxonomic classification.</title>
        <authorList>
            <person name="Goeker M."/>
        </authorList>
    </citation>
    <scope>NUCLEOTIDE SEQUENCE [LARGE SCALE GENOMIC DNA]</scope>
    <source>
        <strain evidence="4 5">DSM 5718</strain>
    </source>
</reference>
<organism evidence="4 5">
    <name type="scientific">Thermonema lapsum</name>
    <dbReference type="NCBI Taxonomy" id="28195"/>
    <lineage>
        <taxon>Bacteria</taxon>
        <taxon>Pseudomonadati</taxon>
        <taxon>Bacteroidota</taxon>
        <taxon>Cytophagia</taxon>
        <taxon>Cytophagales</taxon>
        <taxon>Thermonemataceae</taxon>
        <taxon>Thermonema</taxon>
    </lineage>
</organism>
<dbReference type="InterPro" id="IPR013123">
    <property type="entry name" value="SpoU_subst-bd"/>
</dbReference>
<dbReference type="EMBL" id="JAASRN010000002">
    <property type="protein sequence ID" value="NIK74321.1"/>
    <property type="molecule type" value="Genomic_DNA"/>
</dbReference>
<dbReference type="InterPro" id="IPR004441">
    <property type="entry name" value="rRNA_MeTrfase_TrmH"/>
</dbReference>
<dbReference type="SUPFAM" id="SSF55315">
    <property type="entry name" value="L30e-like"/>
    <property type="match status" value="1"/>
</dbReference>
<comment type="caution">
    <text evidence="4">The sequence shown here is derived from an EMBL/GenBank/DDBJ whole genome shotgun (WGS) entry which is preliminary data.</text>
</comment>
<name>A0A846MSA6_9BACT</name>
<dbReference type="RefSeq" id="WP_166919879.1">
    <property type="nucleotide sequence ID" value="NZ_JAASRN010000002.1"/>
</dbReference>
<dbReference type="Gene3D" id="3.30.1330.30">
    <property type="match status" value="1"/>
</dbReference>
<dbReference type="PANTHER" id="PTHR46429:SF1">
    <property type="entry name" value="23S RRNA (GUANOSINE-2'-O-)-METHYLTRANSFERASE RLMB"/>
    <property type="match status" value="1"/>
</dbReference>
<dbReference type="Gene3D" id="3.40.1280.10">
    <property type="match status" value="1"/>
</dbReference>
<dbReference type="InterPro" id="IPR029026">
    <property type="entry name" value="tRNA_m1G_MTases_N"/>
</dbReference>
<sequence>MEKEQLELIYGFHAVLEAIEAGQSIDKIWVQQEGGKSSQLQALWQAARAHGIPVLRVPRSKIQQLVSKGSHQGVLAFMAPIAFANLEHILDAAFGRGEVPLLLMLDKVNDVRNFGAIARTAEAVGVHAIIIGEKGVARINQEAVKTSAGALMHVPVCRVQSLVKTARFLKDSGLQLVACTEKENSPHYAVNYRLPSVIILGSEEKGISRELLELADAFAKIPMRGKVSSLNVSVSAGVVLYEALRQRDNSEANR</sequence>
<dbReference type="GO" id="GO:0032259">
    <property type="term" value="P:methylation"/>
    <property type="evidence" value="ECO:0007669"/>
    <property type="project" value="UniProtKB-KW"/>
</dbReference>
<dbReference type="GO" id="GO:0005829">
    <property type="term" value="C:cytosol"/>
    <property type="evidence" value="ECO:0007669"/>
    <property type="project" value="TreeGrafter"/>
</dbReference>
<dbReference type="GO" id="GO:0006396">
    <property type="term" value="P:RNA processing"/>
    <property type="evidence" value="ECO:0007669"/>
    <property type="project" value="InterPro"/>
</dbReference>
<evidence type="ECO:0000256" key="2">
    <source>
        <dbReference type="ARBA" id="ARBA00022679"/>
    </source>
</evidence>
<dbReference type="SMART" id="SM00967">
    <property type="entry name" value="SpoU_sub_bind"/>
    <property type="match status" value="1"/>
</dbReference>
<dbReference type="CDD" id="cd18103">
    <property type="entry name" value="SpoU-like_RlmB"/>
    <property type="match status" value="1"/>
</dbReference>
<dbReference type="InterPro" id="IPR029028">
    <property type="entry name" value="Alpha/beta_knot_MTases"/>
</dbReference>
<evidence type="ECO:0000313" key="4">
    <source>
        <dbReference type="EMBL" id="NIK74321.1"/>
    </source>
</evidence>
<gene>
    <name evidence="4" type="ORF">FHS56_001834</name>
</gene>
<dbReference type="SUPFAM" id="SSF75217">
    <property type="entry name" value="alpha/beta knot"/>
    <property type="match status" value="1"/>
</dbReference>
<keyword evidence="1 4" id="KW-0489">Methyltransferase</keyword>
<evidence type="ECO:0000259" key="3">
    <source>
        <dbReference type="SMART" id="SM00967"/>
    </source>
</evidence>
<dbReference type="GO" id="GO:0008173">
    <property type="term" value="F:RNA methyltransferase activity"/>
    <property type="evidence" value="ECO:0007669"/>
    <property type="project" value="InterPro"/>
</dbReference>
<dbReference type="Pfam" id="PF00588">
    <property type="entry name" value="SpoU_methylase"/>
    <property type="match status" value="1"/>
</dbReference>
<feature type="domain" description="RNA 2-O ribose methyltransferase substrate binding" evidence="3">
    <location>
        <begin position="8"/>
        <end position="84"/>
    </location>
</feature>
<dbReference type="Pfam" id="PF08032">
    <property type="entry name" value="SpoU_sub_bind"/>
    <property type="match status" value="1"/>
</dbReference>
<proteinExistence type="predicted"/>
<dbReference type="InterPro" id="IPR029064">
    <property type="entry name" value="Ribosomal_eL30-like_sf"/>
</dbReference>
<dbReference type="GO" id="GO:0003723">
    <property type="term" value="F:RNA binding"/>
    <property type="evidence" value="ECO:0007669"/>
    <property type="project" value="InterPro"/>
</dbReference>
<dbReference type="NCBIfam" id="TIGR00186">
    <property type="entry name" value="rRNA_methyl_3"/>
    <property type="match status" value="1"/>
</dbReference>
<protein>
    <submittedName>
        <fullName evidence="4">23S rRNA (Guanosine2251-2'-O)-methyltransferase</fullName>
        <ecNumber evidence="4">2.1.1.185</ecNumber>
    </submittedName>
</protein>
<keyword evidence="5" id="KW-1185">Reference proteome</keyword>
<dbReference type="InterPro" id="IPR001537">
    <property type="entry name" value="SpoU_MeTrfase"/>
</dbReference>
<dbReference type="Proteomes" id="UP000537126">
    <property type="component" value="Unassembled WGS sequence"/>
</dbReference>
<dbReference type="EC" id="2.1.1.185" evidence="4"/>
<accession>A0A846MSA6</accession>
<evidence type="ECO:0000313" key="5">
    <source>
        <dbReference type="Proteomes" id="UP000537126"/>
    </source>
</evidence>
<keyword evidence="2 4" id="KW-0808">Transferase</keyword>
<evidence type="ECO:0000256" key="1">
    <source>
        <dbReference type="ARBA" id="ARBA00022603"/>
    </source>
</evidence>
<dbReference type="AlphaFoldDB" id="A0A846MSA6"/>